<dbReference type="InterPro" id="IPR017439">
    <property type="entry name" value="Amidohydrolase"/>
</dbReference>
<dbReference type="SUPFAM" id="SSF55031">
    <property type="entry name" value="Bacterial exopeptidase dimerisation domain"/>
    <property type="match status" value="1"/>
</dbReference>
<dbReference type="EMBL" id="JARXVC010000008">
    <property type="protein sequence ID" value="MDH6281971.1"/>
    <property type="molecule type" value="Genomic_DNA"/>
</dbReference>
<feature type="domain" description="Peptidase M20 dimerisation" evidence="1">
    <location>
        <begin position="190"/>
        <end position="289"/>
    </location>
</feature>
<dbReference type="PANTHER" id="PTHR11014:SF63">
    <property type="entry name" value="METALLOPEPTIDASE, PUTATIVE (AFU_ORTHOLOGUE AFUA_6G09600)-RELATED"/>
    <property type="match status" value="1"/>
</dbReference>
<comment type="caution">
    <text evidence="2">The sequence shown here is derived from an EMBL/GenBank/DDBJ whole genome shotgun (WGS) entry which is preliminary data.</text>
</comment>
<keyword evidence="3" id="KW-1185">Reference proteome</keyword>
<sequence>MALRDSSPPRAWRADFYRDLHRHPELSFAETRTAERIAAKLGELGIDTTTGVGGTGVVGLIRNGDGPTVLLRADMDALPVEEKTGLPYASTLRATDADGKDVPVAHACGHDMHVTCLLGALEVLVDEKASWSGTVMAVFQPAEELGSGAQAMVDDNLFGRFGTPDVVLGQHVAPLPAGMLAAHPGAAFAGADSLKVLLHGTGSHGSMPERAVDPVVMAAATVLRLQTVVSRSVAATETVVLTVGAMQAGTKANVIPDHAELKLNIRTYDPQVRARVLDAITRIVEAEAAASNAPRPPEITPIDSFPVLVNDVDAVARTVAAFRGRFGDENVIDPGAGPASEDIGVFATAAGAPICYWILGGADPEIFRKAAAGAAPDLPPNHSPYYAPVIEPTITIGVAALVTAAREWLA</sequence>
<reference evidence="2 3" key="1">
    <citation type="submission" date="2023-04" db="EMBL/GenBank/DDBJ databases">
        <title>Forest soil microbial communities from Buena Vista Peninsula, Colon Province, Panama.</title>
        <authorList>
            <person name="Bouskill N."/>
        </authorList>
    </citation>
    <scope>NUCLEOTIDE SEQUENCE [LARGE SCALE GENOMIC DNA]</scope>
    <source>
        <strain evidence="2 3">CFH S0262</strain>
    </source>
</reference>
<name>A0ABT6MCC8_9NOCA</name>
<dbReference type="Proteomes" id="UP001160334">
    <property type="component" value="Unassembled WGS sequence"/>
</dbReference>
<dbReference type="NCBIfam" id="TIGR01891">
    <property type="entry name" value="amidohydrolases"/>
    <property type="match status" value="1"/>
</dbReference>
<dbReference type="PANTHER" id="PTHR11014">
    <property type="entry name" value="PEPTIDASE M20 FAMILY MEMBER"/>
    <property type="match status" value="1"/>
</dbReference>
<protein>
    <submittedName>
        <fullName evidence="2">Amidohydrolase</fullName>
    </submittedName>
</protein>
<dbReference type="Pfam" id="PF07687">
    <property type="entry name" value="M20_dimer"/>
    <property type="match status" value="1"/>
</dbReference>
<accession>A0ABT6MCC8</accession>
<proteinExistence type="predicted"/>
<evidence type="ECO:0000313" key="2">
    <source>
        <dbReference type="EMBL" id="MDH6281971.1"/>
    </source>
</evidence>
<organism evidence="2 3">
    <name type="scientific">Prescottella agglutinans</name>
    <dbReference type="NCBI Taxonomy" id="1644129"/>
    <lineage>
        <taxon>Bacteria</taxon>
        <taxon>Bacillati</taxon>
        <taxon>Actinomycetota</taxon>
        <taxon>Actinomycetes</taxon>
        <taxon>Mycobacteriales</taxon>
        <taxon>Nocardiaceae</taxon>
        <taxon>Prescottella</taxon>
    </lineage>
</organism>
<dbReference type="InterPro" id="IPR011650">
    <property type="entry name" value="Peptidase_M20_dimer"/>
</dbReference>
<dbReference type="InterPro" id="IPR036264">
    <property type="entry name" value="Bact_exopeptidase_dim_dom"/>
</dbReference>
<dbReference type="Gene3D" id="3.40.630.10">
    <property type="entry name" value="Zn peptidases"/>
    <property type="match status" value="1"/>
</dbReference>
<dbReference type="PIRSF" id="PIRSF005962">
    <property type="entry name" value="Pept_M20D_amidohydro"/>
    <property type="match status" value="1"/>
</dbReference>
<dbReference type="Pfam" id="PF01546">
    <property type="entry name" value="Peptidase_M20"/>
    <property type="match status" value="1"/>
</dbReference>
<evidence type="ECO:0000313" key="3">
    <source>
        <dbReference type="Proteomes" id="UP001160334"/>
    </source>
</evidence>
<evidence type="ECO:0000259" key="1">
    <source>
        <dbReference type="Pfam" id="PF07687"/>
    </source>
</evidence>
<gene>
    <name evidence="2" type="ORF">M2280_003194</name>
</gene>
<dbReference type="SUPFAM" id="SSF53187">
    <property type="entry name" value="Zn-dependent exopeptidases"/>
    <property type="match status" value="1"/>
</dbReference>
<dbReference type="RefSeq" id="WP_280761292.1">
    <property type="nucleotide sequence ID" value="NZ_JARXVC010000008.1"/>
</dbReference>
<dbReference type="Gene3D" id="3.30.70.360">
    <property type="match status" value="1"/>
</dbReference>
<dbReference type="InterPro" id="IPR002933">
    <property type="entry name" value="Peptidase_M20"/>
</dbReference>